<sequence>MMKKMSAIILTMFMMLSLSACGGQKQANDVKNKVENAPNQTKNDVIKLPKDLKEADMGTGTFYIKTSSGTSEKGEVPEIYTKKDTQVMHINVNTKNFNGEHMSYIFVDGIFNTKKQLSDSSLTIDLKGNNIKAGKHRVDIVQFNNNKTSDKVITHKLAYYQVKSE</sequence>
<feature type="chain" id="PRO_5038380474" description="Lipoprotein" evidence="1">
    <location>
        <begin position="23"/>
        <end position="165"/>
    </location>
</feature>
<dbReference type="KEGG" id="cfer:D4Z93_06720"/>
<dbReference type="EMBL" id="CP032416">
    <property type="protein sequence ID" value="AYD41439.1"/>
    <property type="molecule type" value="Genomic_DNA"/>
</dbReference>
<protein>
    <recommendedName>
        <fullName evidence="4">Lipoprotein</fullName>
    </recommendedName>
</protein>
<reference evidence="2 3" key="1">
    <citation type="journal article" date="2019" name="Int. J. Syst. Evol. Microbiol.">
        <title>Clostridium fermenticellae sp. nov., isolated from the mud in a fermentation cellar for the production of the Chinese liquor, baijiu.</title>
        <authorList>
            <person name="Xu P.X."/>
            <person name="Chai L.J."/>
            <person name="Qiu T."/>
            <person name="Zhang X.J."/>
            <person name="Lu Z.M."/>
            <person name="Xiao C."/>
            <person name="Wang S.T."/>
            <person name="Shen C.H."/>
            <person name="Shi J.S."/>
            <person name="Xu Z.H."/>
        </authorList>
    </citation>
    <scope>NUCLEOTIDE SEQUENCE [LARGE SCALE GENOMIC DNA]</scope>
    <source>
        <strain evidence="2 3">JN500901</strain>
    </source>
</reference>
<keyword evidence="1" id="KW-0732">Signal</keyword>
<evidence type="ECO:0000313" key="2">
    <source>
        <dbReference type="EMBL" id="AYD41439.1"/>
    </source>
</evidence>
<evidence type="ECO:0000313" key="3">
    <source>
        <dbReference type="Proteomes" id="UP000266301"/>
    </source>
</evidence>
<keyword evidence="3" id="KW-1185">Reference proteome</keyword>
<evidence type="ECO:0000256" key="1">
    <source>
        <dbReference type="SAM" id="SignalP"/>
    </source>
</evidence>
<dbReference type="PROSITE" id="PS51257">
    <property type="entry name" value="PROKAR_LIPOPROTEIN"/>
    <property type="match status" value="1"/>
</dbReference>
<feature type="signal peptide" evidence="1">
    <location>
        <begin position="1"/>
        <end position="22"/>
    </location>
</feature>
<accession>A0A386H6T7</accession>
<dbReference type="OrthoDB" id="1758165at2"/>
<evidence type="ECO:0008006" key="4">
    <source>
        <dbReference type="Google" id="ProtNLM"/>
    </source>
</evidence>
<dbReference type="Proteomes" id="UP000266301">
    <property type="component" value="Chromosome"/>
</dbReference>
<gene>
    <name evidence="2" type="ORF">D4Z93_06720</name>
</gene>
<proteinExistence type="predicted"/>
<name>A0A386H6T7_9CLOT</name>
<dbReference type="AlphaFoldDB" id="A0A386H6T7"/>
<organism evidence="2 3">
    <name type="scientific">Clostridium fermenticellae</name>
    <dbReference type="NCBI Taxonomy" id="2068654"/>
    <lineage>
        <taxon>Bacteria</taxon>
        <taxon>Bacillati</taxon>
        <taxon>Bacillota</taxon>
        <taxon>Clostridia</taxon>
        <taxon>Eubacteriales</taxon>
        <taxon>Clostridiaceae</taxon>
        <taxon>Clostridium</taxon>
    </lineage>
</organism>